<keyword evidence="1" id="KW-1133">Transmembrane helix</keyword>
<gene>
    <name evidence="3" type="ORF">AK812_SmicGene8091</name>
</gene>
<dbReference type="Pfam" id="PF10442">
    <property type="entry name" value="FIST_C"/>
    <property type="match status" value="1"/>
</dbReference>
<dbReference type="AlphaFoldDB" id="A0A1Q9EM54"/>
<keyword evidence="1" id="KW-0472">Membrane</keyword>
<comment type="caution">
    <text evidence="3">The sequence shown here is derived from an EMBL/GenBank/DDBJ whole genome shotgun (WGS) entry which is preliminary data.</text>
</comment>
<keyword evidence="1" id="KW-0812">Transmembrane</keyword>
<reference evidence="3 4" key="1">
    <citation type="submission" date="2016-02" db="EMBL/GenBank/DDBJ databases">
        <title>Genome analysis of coral dinoflagellate symbionts highlights evolutionary adaptations to a symbiotic lifestyle.</title>
        <authorList>
            <person name="Aranda M."/>
            <person name="Li Y."/>
            <person name="Liew Y.J."/>
            <person name="Baumgarten S."/>
            <person name="Simakov O."/>
            <person name="Wilson M."/>
            <person name="Piel J."/>
            <person name="Ashoor H."/>
            <person name="Bougouffa S."/>
            <person name="Bajic V.B."/>
            <person name="Ryu T."/>
            <person name="Ravasi T."/>
            <person name="Bayer T."/>
            <person name="Micklem G."/>
            <person name="Kim H."/>
            <person name="Bhak J."/>
            <person name="Lajeunesse T.C."/>
            <person name="Voolstra C.R."/>
        </authorList>
    </citation>
    <scope>NUCLEOTIDE SEQUENCE [LARGE SCALE GENOMIC DNA]</scope>
    <source>
        <strain evidence="3 4">CCMP2467</strain>
    </source>
</reference>
<evidence type="ECO:0000256" key="1">
    <source>
        <dbReference type="SAM" id="Phobius"/>
    </source>
</evidence>
<proteinExistence type="predicted"/>
<keyword evidence="4" id="KW-1185">Reference proteome</keyword>
<evidence type="ECO:0000313" key="4">
    <source>
        <dbReference type="Proteomes" id="UP000186817"/>
    </source>
</evidence>
<dbReference type="OrthoDB" id="10551081at2759"/>
<accession>A0A1Q9EM54</accession>
<dbReference type="InterPro" id="IPR019494">
    <property type="entry name" value="FIST_C"/>
</dbReference>
<feature type="domain" description="FIST C-domain" evidence="2">
    <location>
        <begin position="52"/>
        <end position="103"/>
    </location>
</feature>
<organism evidence="3 4">
    <name type="scientific">Symbiodinium microadriaticum</name>
    <name type="common">Dinoflagellate</name>
    <name type="synonym">Zooxanthella microadriatica</name>
    <dbReference type="NCBI Taxonomy" id="2951"/>
    <lineage>
        <taxon>Eukaryota</taxon>
        <taxon>Sar</taxon>
        <taxon>Alveolata</taxon>
        <taxon>Dinophyceae</taxon>
        <taxon>Suessiales</taxon>
        <taxon>Symbiodiniaceae</taxon>
        <taxon>Symbiodinium</taxon>
    </lineage>
</organism>
<name>A0A1Q9EM54_SYMMI</name>
<evidence type="ECO:0000259" key="2">
    <source>
        <dbReference type="Pfam" id="PF10442"/>
    </source>
</evidence>
<sequence length="132" mass="14408">MTMMTVLVLVLVELVVLVVLMMLAVLVVLVVVVVVALSDPRARAETDMALHEGRPPDAAVLVFCGARGVSFYQEEGVESAILREVWGRDVPAVGFFAGGEFGPVGLRTYLHSYTTSCLFLRLRIVVLYLLDV</sequence>
<protein>
    <recommendedName>
        <fullName evidence="2">FIST C-domain domain-containing protein</fullName>
    </recommendedName>
</protein>
<dbReference type="Proteomes" id="UP000186817">
    <property type="component" value="Unassembled WGS sequence"/>
</dbReference>
<feature type="transmembrane region" description="Helical" evidence="1">
    <location>
        <begin position="6"/>
        <end position="37"/>
    </location>
</feature>
<dbReference type="EMBL" id="LSRX01000118">
    <property type="protein sequence ID" value="OLQ08431.1"/>
    <property type="molecule type" value="Genomic_DNA"/>
</dbReference>
<evidence type="ECO:0000313" key="3">
    <source>
        <dbReference type="EMBL" id="OLQ08431.1"/>
    </source>
</evidence>